<name>A0AAF5DJ14_STRER</name>
<evidence type="ECO:0000259" key="1">
    <source>
        <dbReference type="Pfam" id="PF00078"/>
    </source>
</evidence>
<dbReference type="WBParaSite" id="TCONS_00013776.p1">
    <property type="protein sequence ID" value="TCONS_00013776.p1"/>
    <property type="gene ID" value="XLOC_008686"/>
</dbReference>
<keyword evidence="2" id="KW-1185">Reference proteome</keyword>
<organism evidence="2 3">
    <name type="scientific">Strongyloides stercoralis</name>
    <name type="common">Threadworm</name>
    <dbReference type="NCBI Taxonomy" id="6248"/>
    <lineage>
        <taxon>Eukaryota</taxon>
        <taxon>Metazoa</taxon>
        <taxon>Ecdysozoa</taxon>
        <taxon>Nematoda</taxon>
        <taxon>Chromadorea</taxon>
        <taxon>Rhabditida</taxon>
        <taxon>Tylenchina</taxon>
        <taxon>Panagrolaimomorpha</taxon>
        <taxon>Strongyloidoidea</taxon>
        <taxon>Strongyloididae</taxon>
        <taxon>Strongyloides</taxon>
    </lineage>
</organism>
<dbReference type="Pfam" id="PF00078">
    <property type="entry name" value="RVT_1"/>
    <property type="match status" value="1"/>
</dbReference>
<proteinExistence type="predicted"/>
<feature type="domain" description="Reverse transcriptase" evidence="1">
    <location>
        <begin position="778"/>
        <end position="954"/>
    </location>
</feature>
<reference evidence="3" key="1">
    <citation type="submission" date="2024-02" db="UniProtKB">
        <authorList>
            <consortium name="WormBaseParasite"/>
        </authorList>
    </citation>
    <scope>IDENTIFICATION</scope>
</reference>
<protein>
    <recommendedName>
        <fullName evidence="1">Reverse transcriptase domain-containing protein</fullName>
    </recommendedName>
</protein>
<evidence type="ECO:0000313" key="3">
    <source>
        <dbReference type="WBParaSite" id="TCONS_00013776.p1"/>
    </source>
</evidence>
<sequence length="1386" mass="161751">RKNFIKVVYDFCVTLYMGVYETHKISYNEINTEQLLTKLDEKMNKIFNSKLNIKNIIKAINGCVLPTCTYLFSHEFSDEERMSIAKNVDLRIRSYMNVKNMKLSCISNARCYLPREKLGLGLRSAEVEMDKAMIKNLIHMVLSPHLKFAIIHDAHYGAKWRDRALTAARKYGIEPNIRIESNRVKVNNIEYGITNIKEAKHKLGEMCLECPWLNKENVTPEFFKKASMYQDNACNKLNSPDNEESTCLYCNKRDNSNHVMGKCDDKTMVKKRKYRHDRVFATIINSITYEKTNKFIKMSDLRKVHEIKDLKVAVNLSNYIENEEIYHSRPDIIIEKEKEIIVADVSIVTPLHLESANKLKTQRYTINGQHELIVPVDDLEIGPNYCNYLSKRVDKKHYILATYNGHYGETSFNQLPVGTKSQLLKLLPMCRMKDDFKIQITNQKLLPDTAVTTKLSKSTIKDFLEKEMQYRIVFNLPINTIPMTTDIRKRPQCLTENDTTSPLKHLKISSKLYNLIENSSKLLTSNDMDTSIIEDKENWQIVKHQFQKKSYVQVTKHNTTTKNNPKKSASNFFKTTHAVIKSYDNKKIDLEGFRVDNMVKMKRAINRTKRFVNSLERYKSNSTNGDSKKKKFAQIAIRKIVSSNKKKFQNIDQILHFSKTKISSLAKKLDVVIARDQNTKIRYKFKAKPSIKSLSIDKIQPLKIEKTKIEEYLVDLFSKKETTNTAQKMKSFFFFQLSQVSESKWLDETNYPKQQLNNTWNDITFNDTIFKGGEVSNSKNYRFINIQNSHTKILMKLINKLMMEHILPLIPLEQFANKPQKDGLLDAIIINKILRKTLLNKNKEQTQQAWIDFQKAFDLISHTHLIQTWEKLGIDDNIIKIMKQAIKYCTSTTNFITMLIPLTYLLNLNNKIKISDSIAVFAHNSDDLQTLCQIIEKYGQEIGLFTKKAKCAYSISSNVEIPEDSVLVDYPDLKKNFGKLLKAFNSSMTKKLQSPLNVGSIVKAINSYVVPKILYLFSHKVLTSVFALRLTNAKLYLGQKHGELELKNVTLELDIINLKNFIHIHYNELYNNLKNKLGDFKNLFLHTTERYNIKVQVKTKTIVINDIEYSSEKQVQMKLSQLADKVDEEFWFNKYTKNRKFPKIAIEQNLKYPWTNKTKIPPTRYKSIVMLQEIVYPQLCSPANNKNTCILKDENGKLCGHFDYPRHILNYCSYNNENKKRRHDQKDIKMLVDQPFSFTETLYHSRSDIVIYLNDKIIVPDLVILNCENLQDSLIVKTQRYMLNDEEEIITPILTPQDHLVHFCALMIGNFEELINKTEIEWMKFFNYLNLEPAAKHFIEKLSTKAAIETEFMIAKYLRYKDTVNISTTYKHRHGNVNCEAYLIFI</sequence>
<accession>A0AAF5DJ14</accession>
<dbReference type="Proteomes" id="UP000035681">
    <property type="component" value="Unplaced"/>
</dbReference>
<dbReference type="AlphaFoldDB" id="A0AAF5DJ14"/>
<dbReference type="InterPro" id="IPR000477">
    <property type="entry name" value="RT_dom"/>
</dbReference>
<evidence type="ECO:0000313" key="2">
    <source>
        <dbReference type="Proteomes" id="UP000035681"/>
    </source>
</evidence>